<dbReference type="OMA" id="EVEWIRF"/>
<sequence>MKLLALFTCVAFLYGFSAETPDWDNSATDDSQEEPATAIESNDLDIDDDDNSPAIIAVGEWDEQAALNWAGQTDDNWDEAHTLAWLSDEPTQVSNALDSGVNAVKKGLLTCSCSRARRDCRCCFRLRISNKRFNACLVAYYSGGHVGVKATLNSRTIINRYCAGTCTKLKACRRFLGKRVCVGLTGISRQSHAVSANARFWVRGVVCMRSRRITIPF</sequence>
<evidence type="ECO:0000256" key="2">
    <source>
        <dbReference type="SAM" id="SignalP"/>
    </source>
</evidence>
<reference evidence="3" key="1">
    <citation type="submission" date="2022-11" db="UniProtKB">
        <authorList>
            <consortium name="EnsemblMetazoa"/>
        </authorList>
    </citation>
    <scope>IDENTIFICATION</scope>
</reference>
<dbReference type="EnsemblMetazoa" id="XM_038212806.1">
    <property type="protein sequence ID" value="XP_038068734.1"/>
    <property type="gene ID" value="LOC119738076"/>
</dbReference>
<accession>A0A914AYY0</accession>
<dbReference type="AlphaFoldDB" id="A0A914AYY0"/>
<dbReference type="RefSeq" id="XP_038068734.1">
    <property type="nucleotide sequence ID" value="XM_038212806.1"/>
</dbReference>
<evidence type="ECO:0000256" key="1">
    <source>
        <dbReference type="SAM" id="MobiDB-lite"/>
    </source>
</evidence>
<feature type="region of interest" description="Disordered" evidence="1">
    <location>
        <begin position="23"/>
        <end position="49"/>
    </location>
</feature>
<protein>
    <submittedName>
        <fullName evidence="3">Uncharacterized protein</fullName>
    </submittedName>
</protein>
<keyword evidence="2" id="KW-0732">Signal</keyword>
<feature type="signal peptide" evidence="2">
    <location>
        <begin position="1"/>
        <end position="18"/>
    </location>
</feature>
<organism evidence="3 4">
    <name type="scientific">Patiria miniata</name>
    <name type="common">Bat star</name>
    <name type="synonym">Asterina miniata</name>
    <dbReference type="NCBI Taxonomy" id="46514"/>
    <lineage>
        <taxon>Eukaryota</taxon>
        <taxon>Metazoa</taxon>
        <taxon>Echinodermata</taxon>
        <taxon>Eleutherozoa</taxon>
        <taxon>Asterozoa</taxon>
        <taxon>Asteroidea</taxon>
        <taxon>Valvatacea</taxon>
        <taxon>Valvatida</taxon>
        <taxon>Asterinidae</taxon>
        <taxon>Patiria</taxon>
    </lineage>
</organism>
<evidence type="ECO:0000313" key="3">
    <source>
        <dbReference type="EnsemblMetazoa" id="XP_038068734.1"/>
    </source>
</evidence>
<feature type="chain" id="PRO_5037723651" evidence="2">
    <location>
        <begin position="19"/>
        <end position="217"/>
    </location>
</feature>
<dbReference type="OrthoDB" id="10223168at2759"/>
<dbReference type="Proteomes" id="UP000887568">
    <property type="component" value="Unplaced"/>
</dbReference>
<proteinExistence type="predicted"/>
<dbReference type="GeneID" id="119738076"/>
<evidence type="ECO:0000313" key="4">
    <source>
        <dbReference type="Proteomes" id="UP000887568"/>
    </source>
</evidence>
<name>A0A914AYY0_PATMI</name>
<keyword evidence="4" id="KW-1185">Reference proteome</keyword>